<keyword evidence="16" id="KW-1185">Reference proteome</keyword>
<dbReference type="GO" id="GO:0005789">
    <property type="term" value="C:endoplasmic reticulum membrane"/>
    <property type="evidence" value="ECO:0007669"/>
    <property type="project" value="UniProtKB-SubCell"/>
</dbReference>
<keyword evidence="10 13" id="KW-0408">Iron</keyword>
<reference evidence="15 16" key="1">
    <citation type="journal article" date="2007" name="Nature">
        <title>Evolution of genes and genomes on the Drosophila phylogeny.</title>
        <authorList>
            <consortium name="Drosophila 12 Genomes Consortium"/>
            <person name="Clark A.G."/>
            <person name="Eisen M.B."/>
            <person name="Smith D.R."/>
            <person name="Bergman C.M."/>
            <person name="Oliver B."/>
            <person name="Markow T.A."/>
            <person name="Kaufman T.C."/>
            <person name="Kellis M."/>
            <person name="Gelbart W."/>
            <person name="Iyer V.N."/>
            <person name="Pollard D.A."/>
            <person name="Sackton T.B."/>
            <person name="Larracuente A.M."/>
            <person name="Singh N.D."/>
            <person name="Abad J.P."/>
            <person name="Abt D.N."/>
            <person name="Adryan B."/>
            <person name="Aguade M."/>
            <person name="Akashi H."/>
            <person name="Anderson W.W."/>
            <person name="Aquadro C.F."/>
            <person name="Ardell D.H."/>
            <person name="Arguello R."/>
            <person name="Artieri C.G."/>
            <person name="Barbash D.A."/>
            <person name="Barker D."/>
            <person name="Barsanti P."/>
            <person name="Batterham P."/>
            <person name="Batzoglou S."/>
            <person name="Begun D."/>
            <person name="Bhutkar A."/>
            <person name="Blanco E."/>
            <person name="Bosak S.A."/>
            <person name="Bradley R.K."/>
            <person name="Brand A.D."/>
            <person name="Brent M.R."/>
            <person name="Brooks A.N."/>
            <person name="Brown R.H."/>
            <person name="Butlin R.K."/>
            <person name="Caggese C."/>
            <person name="Calvi B.R."/>
            <person name="Bernardo de Carvalho A."/>
            <person name="Caspi A."/>
            <person name="Castrezana S."/>
            <person name="Celniker S.E."/>
            <person name="Chang J.L."/>
            <person name="Chapple C."/>
            <person name="Chatterji S."/>
            <person name="Chinwalla A."/>
            <person name="Civetta A."/>
            <person name="Clifton S.W."/>
            <person name="Comeron J.M."/>
            <person name="Costello J.C."/>
            <person name="Coyne J.A."/>
            <person name="Daub J."/>
            <person name="David R.G."/>
            <person name="Delcher A.L."/>
            <person name="Delehaunty K."/>
            <person name="Do C.B."/>
            <person name="Ebling H."/>
            <person name="Edwards K."/>
            <person name="Eickbush T."/>
            <person name="Evans J.D."/>
            <person name="Filipski A."/>
            <person name="Findeiss S."/>
            <person name="Freyhult E."/>
            <person name="Fulton L."/>
            <person name="Fulton R."/>
            <person name="Garcia A.C."/>
            <person name="Gardiner A."/>
            <person name="Garfield D.A."/>
            <person name="Garvin B.E."/>
            <person name="Gibson G."/>
            <person name="Gilbert D."/>
            <person name="Gnerre S."/>
            <person name="Godfrey J."/>
            <person name="Good R."/>
            <person name="Gotea V."/>
            <person name="Gravely B."/>
            <person name="Greenberg A.J."/>
            <person name="Griffiths-Jones S."/>
            <person name="Gross S."/>
            <person name="Guigo R."/>
            <person name="Gustafson E.A."/>
            <person name="Haerty W."/>
            <person name="Hahn M.W."/>
            <person name="Halligan D.L."/>
            <person name="Halpern A.L."/>
            <person name="Halter G.M."/>
            <person name="Han M.V."/>
            <person name="Heger A."/>
            <person name="Hillier L."/>
            <person name="Hinrichs A.S."/>
            <person name="Holmes I."/>
            <person name="Hoskins R.A."/>
            <person name="Hubisz M.J."/>
            <person name="Hultmark D."/>
            <person name="Huntley M.A."/>
            <person name="Jaffe D.B."/>
            <person name="Jagadeeshan S."/>
            <person name="Jeck W.R."/>
            <person name="Johnson J."/>
            <person name="Jones C.D."/>
            <person name="Jordan W.C."/>
            <person name="Karpen G.H."/>
            <person name="Kataoka E."/>
            <person name="Keightley P.D."/>
            <person name="Kheradpour P."/>
            <person name="Kirkness E.F."/>
            <person name="Koerich L.B."/>
            <person name="Kristiansen K."/>
            <person name="Kudrna D."/>
            <person name="Kulathinal R.J."/>
            <person name="Kumar S."/>
            <person name="Kwok R."/>
            <person name="Lander E."/>
            <person name="Langley C.H."/>
            <person name="Lapoint R."/>
            <person name="Lazzaro B.P."/>
            <person name="Lee S.J."/>
            <person name="Levesque L."/>
            <person name="Li R."/>
            <person name="Lin C.F."/>
            <person name="Lin M.F."/>
            <person name="Lindblad-Toh K."/>
            <person name="Llopart A."/>
            <person name="Long M."/>
            <person name="Low L."/>
            <person name="Lozovsky E."/>
            <person name="Lu J."/>
            <person name="Luo M."/>
            <person name="Machado C.A."/>
            <person name="Makalowski W."/>
            <person name="Marzo M."/>
            <person name="Matsuda M."/>
            <person name="Matzkin L."/>
            <person name="McAllister B."/>
            <person name="McBride C.S."/>
            <person name="McKernan B."/>
            <person name="McKernan K."/>
            <person name="Mendez-Lago M."/>
            <person name="Minx P."/>
            <person name="Mollenhauer M.U."/>
            <person name="Montooth K."/>
            <person name="Mount S.M."/>
            <person name="Mu X."/>
            <person name="Myers E."/>
            <person name="Negre B."/>
            <person name="Newfeld S."/>
            <person name="Nielsen R."/>
            <person name="Noor M.A."/>
            <person name="O'Grady P."/>
            <person name="Pachter L."/>
            <person name="Papaceit M."/>
            <person name="Parisi M.J."/>
            <person name="Parisi M."/>
            <person name="Parts L."/>
            <person name="Pedersen J.S."/>
            <person name="Pesole G."/>
            <person name="Phillippy A.M."/>
            <person name="Ponting C.P."/>
            <person name="Pop M."/>
            <person name="Porcelli D."/>
            <person name="Powell J.R."/>
            <person name="Prohaska S."/>
            <person name="Pruitt K."/>
            <person name="Puig M."/>
            <person name="Quesneville H."/>
            <person name="Ram K.R."/>
            <person name="Rand D."/>
            <person name="Rasmussen M.D."/>
            <person name="Reed L.K."/>
            <person name="Reenan R."/>
            <person name="Reily A."/>
            <person name="Remington K.A."/>
            <person name="Rieger T.T."/>
            <person name="Ritchie M.G."/>
            <person name="Robin C."/>
            <person name="Rogers Y.H."/>
            <person name="Rohde C."/>
            <person name="Rozas J."/>
            <person name="Rubenfield M.J."/>
            <person name="Ruiz A."/>
            <person name="Russo S."/>
            <person name="Salzberg S.L."/>
            <person name="Sanchez-Gracia A."/>
            <person name="Saranga D.J."/>
            <person name="Sato H."/>
            <person name="Schaeffer S.W."/>
            <person name="Schatz M.C."/>
            <person name="Schlenke T."/>
            <person name="Schwartz R."/>
            <person name="Segarra C."/>
            <person name="Singh R.S."/>
            <person name="Sirot L."/>
            <person name="Sirota M."/>
            <person name="Sisneros N.B."/>
            <person name="Smith C.D."/>
            <person name="Smith T.F."/>
            <person name="Spieth J."/>
            <person name="Stage D.E."/>
            <person name="Stark A."/>
            <person name="Stephan W."/>
            <person name="Strausberg R.L."/>
            <person name="Strempel S."/>
            <person name="Sturgill D."/>
            <person name="Sutton G."/>
            <person name="Sutton G.G."/>
            <person name="Tao W."/>
            <person name="Teichmann S."/>
            <person name="Tobari Y.N."/>
            <person name="Tomimura Y."/>
            <person name="Tsolas J.M."/>
            <person name="Valente V.L."/>
            <person name="Venter E."/>
            <person name="Venter J.C."/>
            <person name="Vicario S."/>
            <person name="Vieira F.G."/>
            <person name="Vilella A.J."/>
            <person name="Villasante A."/>
            <person name="Walenz B."/>
            <person name="Wang J."/>
            <person name="Wasserman M."/>
            <person name="Watts T."/>
            <person name="Wilson D."/>
            <person name="Wilson R.K."/>
            <person name="Wing R.A."/>
            <person name="Wolfner M.F."/>
            <person name="Wong A."/>
            <person name="Wong G.K."/>
            <person name="Wu C.I."/>
            <person name="Wu G."/>
            <person name="Yamamoto D."/>
            <person name="Yang H.P."/>
            <person name="Yang S.P."/>
            <person name="Yorke J.A."/>
            <person name="Yoshida K."/>
            <person name="Zdobnov E."/>
            <person name="Zhang P."/>
            <person name="Zhang Y."/>
            <person name="Zimin A.V."/>
            <person name="Baldwin J."/>
            <person name="Abdouelleil A."/>
            <person name="Abdulkadir J."/>
            <person name="Abebe A."/>
            <person name="Abera B."/>
            <person name="Abreu J."/>
            <person name="Acer S.C."/>
            <person name="Aftuck L."/>
            <person name="Alexander A."/>
            <person name="An P."/>
            <person name="Anderson E."/>
            <person name="Anderson S."/>
            <person name="Arachi H."/>
            <person name="Azer M."/>
            <person name="Bachantsang P."/>
            <person name="Barry A."/>
            <person name="Bayul T."/>
            <person name="Berlin A."/>
            <person name="Bessette D."/>
            <person name="Bloom T."/>
            <person name="Blye J."/>
            <person name="Boguslavskiy L."/>
            <person name="Bonnet C."/>
            <person name="Boukhgalter B."/>
            <person name="Bourzgui I."/>
            <person name="Brown A."/>
            <person name="Cahill P."/>
            <person name="Channer S."/>
            <person name="Cheshatsang Y."/>
            <person name="Chuda L."/>
            <person name="Citroen M."/>
            <person name="Collymore A."/>
            <person name="Cooke P."/>
            <person name="Costello M."/>
            <person name="D'Aco K."/>
            <person name="Daza R."/>
            <person name="De Haan G."/>
            <person name="DeGray S."/>
            <person name="DeMaso C."/>
            <person name="Dhargay N."/>
            <person name="Dooley K."/>
            <person name="Dooley E."/>
            <person name="Doricent M."/>
            <person name="Dorje P."/>
            <person name="Dorjee K."/>
            <person name="Dupes A."/>
            <person name="Elong R."/>
            <person name="Falk J."/>
            <person name="Farina A."/>
            <person name="Faro S."/>
            <person name="Ferguson D."/>
            <person name="Fisher S."/>
            <person name="Foley C.D."/>
            <person name="Franke A."/>
            <person name="Friedrich D."/>
            <person name="Gadbois L."/>
            <person name="Gearin G."/>
            <person name="Gearin C.R."/>
            <person name="Giannoukos G."/>
            <person name="Goode T."/>
            <person name="Graham J."/>
            <person name="Grandbois E."/>
            <person name="Grewal S."/>
            <person name="Gyaltsen K."/>
            <person name="Hafez N."/>
            <person name="Hagos B."/>
            <person name="Hall J."/>
            <person name="Henson C."/>
            <person name="Hollinger A."/>
            <person name="Honan T."/>
            <person name="Huard M.D."/>
            <person name="Hughes L."/>
            <person name="Hurhula B."/>
            <person name="Husby M.E."/>
            <person name="Kamat A."/>
            <person name="Kanga B."/>
            <person name="Kashin S."/>
            <person name="Khazanovich D."/>
            <person name="Kisner P."/>
            <person name="Lance K."/>
            <person name="Lara M."/>
            <person name="Lee W."/>
            <person name="Lennon N."/>
            <person name="Letendre F."/>
            <person name="LeVine R."/>
            <person name="Lipovsky A."/>
            <person name="Liu X."/>
            <person name="Liu J."/>
            <person name="Liu S."/>
            <person name="Lokyitsang T."/>
            <person name="Lokyitsang Y."/>
            <person name="Lubonja R."/>
            <person name="Lui A."/>
            <person name="MacDonald P."/>
            <person name="Magnisalis V."/>
            <person name="Maru K."/>
            <person name="Matthews C."/>
            <person name="McCusker W."/>
            <person name="McDonough S."/>
            <person name="Mehta T."/>
            <person name="Meldrim J."/>
            <person name="Meneus L."/>
            <person name="Mihai O."/>
            <person name="Mihalev A."/>
            <person name="Mihova T."/>
            <person name="Mittelman R."/>
            <person name="Mlenga V."/>
            <person name="Montmayeur A."/>
            <person name="Mulrain L."/>
            <person name="Navidi A."/>
            <person name="Naylor J."/>
            <person name="Negash T."/>
            <person name="Nguyen T."/>
            <person name="Nguyen N."/>
            <person name="Nicol R."/>
            <person name="Norbu C."/>
            <person name="Norbu N."/>
            <person name="Novod N."/>
            <person name="O'Neill B."/>
            <person name="Osman S."/>
            <person name="Markiewicz E."/>
            <person name="Oyono O.L."/>
            <person name="Patti C."/>
            <person name="Phunkhang P."/>
            <person name="Pierre F."/>
            <person name="Priest M."/>
            <person name="Raghuraman S."/>
            <person name="Rege F."/>
            <person name="Reyes R."/>
            <person name="Rise C."/>
            <person name="Rogov P."/>
            <person name="Ross K."/>
            <person name="Ryan E."/>
            <person name="Settipalli S."/>
            <person name="Shea T."/>
            <person name="Sherpa N."/>
            <person name="Shi L."/>
            <person name="Shih D."/>
            <person name="Sparrow T."/>
            <person name="Spaulding J."/>
            <person name="Stalker J."/>
            <person name="Stange-Thomann N."/>
            <person name="Stavropoulos S."/>
            <person name="Stone C."/>
            <person name="Strader C."/>
            <person name="Tesfaye S."/>
            <person name="Thomson T."/>
            <person name="Thoulutsang Y."/>
            <person name="Thoulutsang D."/>
            <person name="Topham K."/>
            <person name="Topping I."/>
            <person name="Tsamla T."/>
            <person name="Vassiliev H."/>
            <person name="Vo A."/>
            <person name="Wangchuk T."/>
            <person name="Wangdi T."/>
            <person name="Weiand M."/>
            <person name="Wilkinson J."/>
            <person name="Wilson A."/>
            <person name="Yadav S."/>
            <person name="Young G."/>
            <person name="Yu Q."/>
            <person name="Zembek L."/>
            <person name="Zhong D."/>
            <person name="Zimmer A."/>
            <person name="Zwirko Z."/>
            <person name="Jaffe D.B."/>
            <person name="Alvarez P."/>
            <person name="Brockman W."/>
            <person name="Butler J."/>
            <person name="Chin C."/>
            <person name="Gnerre S."/>
            <person name="Grabherr M."/>
            <person name="Kleber M."/>
            <person name="Mauceli E."/>
            <person name="MacCallum I."/>
        </authorList>
    </citation>
    <scope>NUCLEOTIDE SEQUENCE [LARGE SCALE GENOMIC DNA]</scope>
    <source>
        <strain evidence="16">Tucson 14030-0811.24</strain>
    </source>
</reference>
<dbReference type="FunCoup" id="B4MQ17">
    <property type="interactions" value="5"/>
</dbReference>
<dbReference type="InterPro" id="IPR050476">
    <property type="entry name" value="Insect_CytP450_Detox"/>
</dbReference>
<feature type="binding site" description="axial binding residue" evidence="13">
    <location>
        <position position="454"/>
    </location>
    <ligand>
        <name>heme</name>
        <dbReference type="ChEBI" id="CHEBI:30413"/>
    </ligand>
    <ligandPart>
        <name>Fe</name>
        <dbReference type="ChEBI" id="CHEBI:18248"/>
    </ligandPart>
</feature>
<keyword evidence="5 13" id="KW-0349">Heme</keyword>
<dbReference type="KEGG" id="dwi:6640227"/>
<dbReference type="FunFam" id="1.10.630.10:FF:000042">
    <property type="entry name" value="Cytochrome P450"/>
    <property type="match status" value="1"/>
</dbReference>
<dbReference type="InterPro" id="IPR002401">
    <property type="entry name" value="Cyt_P450_E_grp-I"/>
</dbReference>
<sequence>MWFTIFLVGAVVALVYHYFHNTYSYWERRHVPNERPLPLIGNMKGIGRTKHFRDVNQRIYDTFKGKTPIAGMFLFFKRAAFIIDLDFIKQVLIKDFTVFHDRGVFSNVEDDPLTGHLLTLEGDEWRSMRNKLSPVFSSGKIKHMSKVVVDVGRHLISVMETAVKAAAVDDGDVEIKEYCARFTTDVIGSCAFGLECNSLNDPDAEFRKRGRMLFEQPRYSQLVTLFIFTNPKLAKKLHLKALPDELSSFFLKAVRDTVDYRIKNGIKRNDFLDQLIELKAANEELAKQSKGIDLTLGLTIEQMAAQSLVFFVAGFETSSSTMAFCLYELALHQDIQQRLRDEIETVLSGVENQELTYDAITQMTYLDKVLAETLRKYPILSQLIREARQDYKFPESEFVIEKGTSVLIPVHNIHHDPELYPQPERFDPSRFDPELVKNRHPCAYLPFGDGPRNCIGLRFGKMQAKIGLISLLRNFKFSASKKTEIPLIFSKKTPTLSTENGIYLKVERI</sequence>
<dbReference type="PANTHER" id="PTHR24292:SF100">
    <property type="entry name" value="CYTOCHROME P450 6A16, ISOFORM B-RELATED"/>
    <property type="match status" value="1"/>
</dbReference>
<name>B4MQ17_DROWI</name>
<dbReference type="InterPro" id="IPR036396">
    <property type="entry name" value="Cyt_P450_sf"/>
</dbReference>
<dbReference type="PANTHER" id="PTHR24292">
    <property type="entry name" value="CYTOCHROME P450"/>
    <property type="match status" value="1"/>
</dbReference>
<evidence type="ECO:0000256" key="14">
    <source>
        <dbReference type="RuleBase" id="RU000461"/>
    </source>
</evidence>
<keyword evidence="7" id="KW-0256">Endoplasmic reticulum</keyword>
<dbReference type="AlphaFoldDB" id="B4MQ17"/>
<dbReference type="Pfam" id="PF00067">
    <property type="entry name" value="p450"/>
    <property type="match status" value="1"/>
</dbReference>
<dbReference type="InterPro" id="IPR017972">
    <property type="entry name" value="Cyt_P450_CS"/>
</dbReference>
<evidence type="ECO:0000256" key="9">
    <source>
        <dbReference type="ARBA" id="ARBA00023002"/>
    </source>
</evidence>
<dbReference type="EMBL" id="CH963849">
    <property type="protein sequence ID" value="EDW74206.1"/>
    <property type="molecule type" value="Genomic_DNA"/>
</dbReference>
<evidence type="ECO:0000256" key="11">
    <source>
        <dbReference type="ARBA" id="ARBA00023033"/>
    </source>
</evidence>
<keyword evidence="6 13" id="KW-0479">Metal-binding</keyword>
<evidence type="ECO:0000256" key="1">
    <source>
        <dbReference type="ARBA" id="ARBA00001971"/>
    </source>
</evidence>
<dbReference type="CDD" id="cd11056">
    <property type="entry name" value="CYP6-like"/>
    <property type="match status" value="1"/>
</dbReference>
<dbReference type="Proteomes" id="UP000007798">
    <property type="component" value="Unassembled WGS sequence"/>
</dbReference>
<evidence type="ECO:0000256" key="12">
    <source>
        <dbReference type="ARBA" id="ARBA00023136"/>
    </source>
</evidence>
<dbReference type="GO" id="GO:0016705">
    <property type="term" value="F:oxidoreductase activity, acting on paired donors, with incorporation or reduction of molecular oxygen"/>
    <property type="evidence" value="ECO:0007669"/>
    <property type="project" value="InterPro"/>
</dbReference>
<gene>
    <name evidence="15" type="primary">Dwil\GK21509</name>
    <name evidence="15" type="ORF">Dwil_GK21509</name>
</gene>
<dbReference type="SMR" id="B4MQ17"/>
<dbReference type="PRINTS" id="PR00463">
    <property type="entry name" value="EP450I"/>
</dbReference>
<keyword evidence="11 14" id="KW-0503">Monooxygenase</keyword>
<organism evidence="16">
    <name type="scientific">Drosophila willistoni</name>
    <name type="common">Fruit fly</name>
    <dbReference type="NCBI Taxonomy" id="7260"/>
    <lineage>
        <taxon>Eukaryota</taxon>
        <taxon>Metazoa</taxon>
        <taxon>Ecdysozoa</taxon>
        <taxon>Arthropoda</taxon>
        <taxon>Hexapoda</taxon>
        <taxon>Insecta</taxon>
        <taxon>Pterygota</taxon>
        <taxon>Neoptera</taxon>
        <taxon>Endopterygota</taxon>
        <taxon>Diptera</taxon>
        <taxon>Brachycera</taxon>
        <taxon>Muscomorpha</taxon>
        <taxon>Ephydroidea</taxon>
        <taxon>Drosophilidae</taxon>
        <taxon>Drosophila</taxon>
        <taxon>Sophophora</taxon>
    </lineage>
</organism>
<dbReference type="SUPFAM" id="SSF48264">
    <property type="entry name" value="Cytochrome P450"/>
    <property type="match status" value="1"/>
</dbReference>
<accession>B4MQ17</accession>
<dbReference type="GO" id="GO:0005506">
    <property type="term" value="F:iron ion binding"/>
    <property type="evidence" value="ECO:0007669"/>
    <property type="project" value="InterPro"/>
</dbReference>
<dbReference type="HOGENOM" id="CLU_001570_5_2_1"/>
<dbReference type="OMA" id="KARHQFA"/>
<evidence type="ECO:0000256" key="4">
    <source>
        <dbReference type="ARBA" id="ARBA00010617"/>
    </source>
</evidence>
<evidence type="ECO:0000256" key="3">
    <source>
        <dbReference type="ARBA" id="ARBA00004406"/>
    </source>
</evidence>
<comment type="cofactor">
    <cofactor evidence="1 13">
        <name>heme</name>
        <dbReference type="ChEBI" id="CHEBI:30413"/>
    </cofactor>
</comment>
<comment type="similarity">
    <text evidence="4 14">Belongs to the cytochrome P450 family.</text>
</comment>
<dbReference type="InterPro" id="IPR001128">
    <property type="entry name" value="Cyt_P450"/>
</dbReference>
<dbReference type="eggNOG" id="KOG0158">
    <property type="taxonomic scope" value="Eukaryota"/>
</dbReference>
<evidence type="ECO:0000256" key="5">
    <source>
        <dbReference type="ARBA" id="ARBA00022617"/>
    </source>
</evidence>
<comment type="subcellular location">
    <subcellularLocation>
        <location evidence="3">Endoplasmic reticulum membrane</location>
        <topology evidence="3">Peripheral membrane protein</topology>
    </subcellularLocation>
    <subcellularLocation>
        <location evidence="2">Microsome membrane</location>
        <topology evidence="2">Peripheral membrane protein</topology>
    </subcellularLocation>
</comment>
<evidence type="ECO:0000256" key="6">
    <source>
        <dbReference type="ARBA" id="ARBA00022723"/>
    </source>
</evidence>
<dbReference type="PROSITE" id="PS00086">
    <property type="entry name" value="CYTOCHROME_P450"/>
    <property type="match status" value="1"/>
</dbReference>
<dbReference type="GO" id="GO:0020037">
    <property type="term" value="F:heme binding"/>
    <property type="evidence" value="ECO:0007669"/>
    <property type="project" value="InterPro"/>
</dbReference>
<proteinExistence type="inferred from homology"/>
<protein>
    <submittedName>
        <fullName evidence="15">GK21509</fullName>
    </submittedName>
</protein>
<dbReference type="OrthoDB" id="2789670at2759"/>
<evidence type="ECO:0000313" key="16">
    <source>
        <dbReference type="Proteomes" id="UP000007798"/>
    </source>
</evidence>
<evidence type="ECO:0000256" key="10">
    <source>
        <dbReference type="ARBA" id="ARBA00023004"/>
    </source>
</evidence>
<evidence type="ECO:0000256" key="8">
    <source>
        <dbReference type="ARBA" id="ARBA00022848"/>
    </source>
</evidence>
<evidence type="ECO:0000256" key="2">
    <source>
        <dbReference type="ARBA" id="ARBA00004174"/>
    </source>
</evidence>
<dbReference type="GO" id="GO:0004497">
    <property type="term" value="F:monooxygenase activity"/>
    <property type="evidence" value="ECO:0007669"/>
    <property type="project" value="UniProtKB-KW"/>
</dbReference>
<dbReference type="Gene3D" id="1.10.630.10">
    <property type="entry name" value="Cytochrome P450"/>
    <property type="match status" value="1"/>
</dbReference>
<evidence type="ECO:0000313" key="15">
    <source>
        <dbReference type="EMBL" id="EDW74206.1"/>
    </source>
</evidence>
<evidence type="ECO:0000256" key="7">
    <source>
        <dbReference type="ARBA" id="ARBA00022824"/>
    </source>
</evidence>
<keyword evidence="12" id="KW-0472">Membrane</keyword>
<keyword evidence="8" id="KW-0492">Microsome</keyword>
<dbReference type="PhylomeDB" id="B4MQ17"/>
<evidence type="ECO:0000256" key="13">
    <source>
        <dbReference type="PIRSR" id="PIRSR602401-1"/>
    </source>
</evidence>
<dbReference type="PRINTS" id="PR00385">
    <property type="entry name" value="P450"/>
</dbReference>
<keyword evidence="9 14" id="KW-0560">Oxidoreductase</keyword>
<dbReference type="InParanoid" id="B4MQ17"/>